<protein>
    <submittedName>
        <fullName evidence="8">Serine-type D-Ala-D-Ala carboxypeptidase</fullName>
    </submittedName>
</protein>
<reference evidence="8" key="1">
    <citation type="journal article" date="2013" name="Environ. Microbiol.">
        <title>Microbiota from the distal guts of lean and obese adolescents exhibit partial functional redundancy besides clear differences in community structure.</title>
        <authorList>
            <person name="Ferrer M."/>
            <person name="Ruiz A."/>
            <person name="Lanza F."/>
            <person name="Haange S.B."/>
            <person name="Oberbach A."/>
            <person name="Till H."/>
            <person name="Bargiela R."/>
            <person name="Campoy C."/>
            <person name="Segura M.T."/>
            <person name="Richter M."/>
            <person name="von Bergen M."/>
            <person name="Seifert J."/>
            <person name="Suarez A."/>
        </authorList>
    </citation>
    <scope>NUCLEOTIDE SEQUENCE</scope>
</reference>
<feature type="domain" description="Peptidase S11 D-alanyl-D-alanine carboxypeptidase A N-terminal" evidence="7">
    <location>
        <begin position="3"/>
        <end position="157"/>
    </location>
</feature>
<name>K1UE12_9ZZZZ</name>
<proteinExistence type="inferred from homology"/>
<dbReference type="GO" id="GO:0009002">
    <property type="term" value="F:serine-type D-Ala-D-Ala carboxypeptidase activity"/>
    <property type="evidence" value="ECO:0007669"/>
    <property type="project" value="InterPro"/>
</dbReference>
<evidence type="ECO:0000256" key="3">
    <source>
        <dbReference type="ARBA" id="ARBA00022801"/>
    </source>
</evidence>
<dbReference type="PANTHER" id="PTHR21581:SF33">
    <property type="entry name" value="D-ALANYL-D-ALANINE CARBOXYPEPTIDASE DACB"/>
    <property type="match status" value="1"/>
</dbReference>
<evidence type="ECO:0000256" key="6">
    <source>
        <dbReference type="ARBA" id="ARBA00023316"/>
    </source>
</evidence>
<dbReference type="GO" id="GO:0071555">
    <property type="term" value="P:cell wall organization"/>
    <property type="evidence" value="ECO:0007669"/>
    <property type="project" value="UniProtKB-KW"/>
</dbReference>
<accession>K1UE12</accession>
<dbReference type="PRINTS" id="PR00725">
    <property type="entry name" value="DADACBPTASE1"/>
</dbReference>
<dbReference type="GO" id="GO:0009252">
    <property type="term" value="P:peptidoglycan biosynthetic process"/>
    <property type="evidence" value="ECO:0007669"/>
    <property type="project" value="UniProtKB-KW"/>
</dbReference>
<dbReference type="InterPro" id="IPR012338">
    <property type="entry name" value="Beta-lactam/transpept-like"/>
</dbReference>
<evidence type="ECO:0000256" key="5">
    <source>
        <dbReference type="ARBA" id="ARBA00022984"/>
    </source>
</evidence>
<comment type="caution">
    <text evidence="8">The sequence shown here is derived from an EMBL/GenBank/DDBJ whole genome shotgun (WGS) entry which is preliminary data.</text>
</comment>
<evidence type="ECO:0000256" key="4">
    <source>
        <dbReference type="ARBA" id="ARBA00022960"/>
    </source>
</evidence>
<sequence>MTSDTLEVVYAKNEHERLPMASTTKIMSALLALEYKSPDEAVTVTKEAVSVEGTSMGLLPGDCVSVKTLACGMLLSSGNDAANVAAYAVSGGLDEFTALMNQRAKELNMNDTSFETPSGLDSENHYSTAYDMALLGAEAIKNPEFLSICSKKSMSVSYGNPPYRRTVT</sequence>
<keyword evidence="3" id="KW-0378">Hydrolase</keyword>
<keyword evidence="2" id="KW-0732">Signal</keyword>
<keyword evidence="8" id="KW-0121">Carboxypeptidase</keyword>
<dbReference type="InterPro" id="IPR018044">
    <property type="entry name" value="Peptidase_S11"/>
</dbReference>
<evidence type="ECO:0000259" key="7">
    <source>
        <dbReference type="Pfam" id="PF00768"/>
    </source>
</evidence>
<gene>
    <name evidence="8" type="ORF">LEA_01471</name>
</gene>
<keyword evidence="8" id="KW-0645">Protease</keyword>
<keyword evidence="4" id="KW-0133">Cell shape</keyword>
<evidence type="ECO:0000256" key="1">
    <source>
        <dbReference type="ARBA" id="ARBA00007164"/>
    </source>
</evidence>
<dbReference type="SUPFAM" id="SSF56601">
    <property type="entry name" value="beta-lactamase/transpeptidase-like"/>
    <property type="match status" value="1"/>
</dbReference>
<evidence type="ECO:0000256" key="2">
    <source>
        <dbReference type="ARBA" id="ARBA00022729"/>
    </source>
</evidence>
<keyword evidence="6" id="KW-0961">Cell wall biogenesis/degradation</keyword>
<comment type="similarity">
    <text evidence="1">Belongs to the peptidase S11 family.</text>
</comment>
<dbReference type="EMBL" id="AJWY01001021">
    <property type="protein sequence ID" value="EKC80353.1"/>
    <property type="molecule type" value="Genomic_DNA"/>
</dbReference>
<dbReference type="GO" id="GO:0008360">
    <property type="term" value="P:regulation of cell shape"/>
    <property type="evidence" value="ECO:0007669"/>
    <property type="project" value="UniProtKB-KW"/>
</dbReference>
<evidence type="ECO:0000313" key="8">
    <source>
        <dbReference type="EMBL" id="EKC80353.1"/>
    </source>
</evidence>
<feature type="non-terminal residue" evidence="8">
    <location>
        <position position="168"/>
    </location>
</feature>
<dbReference type="PANTHER" id="PTHR21581">
    <property type="entry name" value="D-ALANYL-D-ALANINE CARBOXYPEPTIDASE"/>
    <property type="match status" value="1"/>
</dbReference>
<dbReference type="Gene3D" id="3.40.710.10">
    <property type="entry name" value="DD-peptidase/beta-lactamase superfamily"/>
    <property type="match status" value="1"/>
</dbReference>
<organism evidence="8">
    <name type="scientific">human gut metagenome</name>
    <dbReference type="NCBI Taxonomy" id="408170"/>
    <lineage>
        <taxon>unclassified sequences</taxon>
        <taxon>metagenomes</taxon>
        <taxon>organismal metagenomes</taxon>
    </lineage>
</organism>
<keyword evidence="5" id="KW-0573">Peptidoglycan synthesis</keyword>
<dbReference type="Pfam" id="PF00768">
    <property type="entry name" value="Peptidase_S11"/>
    <property type="match status" value="1"/>
</dbReference>
<dbReference type="InterPro" id="IPR001967">
    <property type="entry name" value="Peptidase_S11_N"/>
</dbReference>
<dbReference type="GO" id="GO:0006508">
    <property type="term" value="P:proteolysis"/>
    <property type="evidence" value="ECO:0007669"/>
    <property type="project" value="InterPro"/>
</dbReference>
<dbReference type="AlphaFoldDB" id="K1UE12"/>